<dbReference type="SUPFAM" id="SSF54427">
    <property type="entry name" value="NTF2-like"/>
    <property type="match status" value="1"/>
</dbReference>
<dbReference type="InterPro" id="IPR037401">
    <property type="entry name" value="SnoaL-like"/>
</dbReference>
<name>A0A370HB06_9NOCA</name>
<dbReference type="InterPro" id="IPR032710">
    <property type="entry name" value="NTF2-like_dom_sf"/>
</dbReference>
<feature type="domain" description="SnoaL-like" evidence="1">
    <location>
        <begin position="18"/>
        <end position="122"/>
    </location>
</feature>
<reference evidence="2 3" key="1">
    <citation type="submission" date="2018-07" db="EMBL/GenBank/DDBJ databases">
        <title>Genomic Encyclopedia of Type Strains, Phase IV (KMG-IV): sequencing the most valuable type-strain genomes for metagenomic binning, comparative biology and taxonomic classification.</title>
        <authorList>
            <person name="Goeker M."/>
        </authorList>
    </citation>
    <scope>NUCLEOTIDE SEQUENCE [LARGE SCALE GENOMIC DNA]</scope>
    <source>
        <strain evidence="2 3">DSM 44952</strain>
    </source>
</reference>
<protein>
    <recommendedName>
        <fullName evidence="1">SnoaL-like domain-containing protein</fullName>
    </recommendedName>
</protein>
<dbReference type="Pfam" id="PF12680">
    <property type="entry name" value="SnoaL_2"/>
    <property type="match status" value="1"/>
</dbReference>
<proteinExistence type="predicted"/>
<accession>A0A370HB06</accession>
<comment type="caution">
    <text evidence="2">The sequence shown here is derived from an EMBL/GenBank/DDBJ whole genome shotgun (WGS) entry which is preliminary data.</text>
</comment>
<dbReference type="OrthoDB" id="3681559at2"/>
<evidence type="ECO:0000259" key="1">
    <source>
        <dbReference type="Pfam" id="PF12680"/>
    </source>
</evidence>
<dbReference type="EMBL" id="QQAZ01000002">
    <property type="protein sequence ID" value="RDI54119.1"/>
    <property type="molecule type" value="Genomic_DNA"/>
</dbReference>
<evidence type="ECO:0000313" key="2">
    <source>
        <dbReference type="EMBL" id="RDI54119.1"/>
    </source>
</evidence>
<keyword evidence="3" id="KW-1185">Reference proteome</keyword>
<sequence length="152" mass="16595">MTPNRSERSPRELFEHGLDLLLAKDMRGFVDLFAVDAEFELPFATAGTPGRLHGRDQLRDYLADYPERLDIHGFPSVVVHETADPTTIVVEFTARGTTVRTGAGYELSYIAVIRARGGEIAGWRDYWSPVAGAVATGTLPELLAALHPDSAA</sequence>
<organism evidence="2 3">
    <name type="scientific">Nocardia mexicana</name>
    <dbReference type="NCBI Taxonomy" id="279262"/>
    <lineage>
        <taxon>Bacteria</taxon>
        <taxon>Bacillati</taxon>
        <taxon>Actinomycetota</taxon>
        <taxon>Actinomycetes</taxon>
        <taxon>Mycobacteriales</taxon>
        <taxon>Nocardiaceae</taxon>
        <taxon>Nocardia</taxon>
    </lineage>
</organism>
<dbReference type="Proteomes" id="UP000255355">
    <property type="component" value="Unassembled WGS sequence"/>
</dbReference>
<dbReference type="AlphaFoldDB" id="A0A370HB06"/>
<dbReference type="CDD" id="cd00531">
    <property type="entry name" value="NTF2_like"/>
    <property type="match status" value="1"/>
</dbReference>
<gene>
    <name evidence="2" type="ORF">DFR68_102243</name>
</gene>
<evidence type="ECO:0000313" key="3">
    <source>
        <dbReference type="Proteomes" id="UP000255355"/>
    </source>
</evidence>
<dbReference type="RefSeq" id="WP_068015670.1">
    <property type="nucleotide sequence ID" value="NZ_QQAZ01000002.1"/>
</dbReference>
<dbReference type="Gene3D" id="3.10.450.50">
    <property type="match status" value="1"/>
</dbReference>
<dbReference type="STRING" id="1210089.GCA_001613165_01552"/>